<accession>A0A7J7IZB5</accession>
<evidence type="ECO:0000256" key="2">
    <source>
        <dbReference type="PROSITE-ProRule" id="PRU00235"/>
    </source>
</evidence>
<dbReference type="InterPro" id="IPR058923">
    <property type="entry name" value="RCC1-like_dom"/>
</dbReference>
<comment type="caution">
    <text evidence="4">The sequence shown here is derived from an EMBL/GenBank/DDBJ whole genome shotgun (WGS) entry which is preliminary data.</text>
</comment>
<dbReference type="PROSITE" id="PS50012">
    <property type="entry name" value="RCC1_3"/>
    <property type="match status" value="7"/>
</dbReference>
<dbReference type="Pfam" id="PF00415">
    <property type="entry name" value="RCC1"/>
    <property type="match status" value="1"/>
</dbReference>
<feature type="repeat" description="RCC1" evidence="2">
    <location>
        <begin position="407"/>
        <end position="464"/>
    </location>
</feature>
<reference evidence="4" key="1">
    <citation type="submission" date="2020-06" db="EMBL/GenBank/DDBJ databases">
        <title>Draft genome of Bugula neritina, a colonial animal packing powerful symbionts and potential medicines.</title>
        <authorList>
            <person name="Rayko M."/>
        </authorList>
    </citation>
    <scope>NUCLEOTIDE SEQUENCE [LARGE SCALE GENOMIC DNA]</scope>
    <source>
        <strain evidence="4">Kwan_BN1</strain>
    </source>
</reference>
<organism evidence="4 5">
    <name type="scientific">Bugula neritina</name>
    <name type="common">Brown bryozoan</name>
    <name type="synonym">Sertularia neritina</name>
    <dbReference type="NCBI Taxonomy" id="10212"/>
    <lineage>
        <taxon>Eukaryota</taxon>
        <taxon>Metazoa</taxon>
        <taxon>Spiralia</taxon>
        <taxon>Lophotrochozoa</taxon>
        <taxon>Bryozoa</taxon>
        <taxon>Gymnolaemata</taxon>
        <taxon>Cheilostomatida</taxon>
        <taxon>Flustrina</taxon>
        <taxon>Buguloidea</taxon>
        <taxon>Bugulidae</taxon>
        <taxon>Bugula</taxon>
    </lineage>
</organism>
<feature type="repeat" description="RCC1" evidence="2">
    <location>
        <begin position="356"/>
        <end position="406"/>
    </location>
</feature>
<sequence>MSTLKLKFQDGLNVSWTDDSHCAALCSSGDVYKLYVKLLREKEVICLPDAAVNIRGPLTPEFEGGSISLDEQMAFLNDLQTNQLSLARAVCSESAFCTILQKRVIIIHRILTAMSRRFHVKHQVQTQSAEFCTDEEVKGTSDKSLRLASSNNALIEVAVRTGIQLVFTLLLQNWAVSSASQSPSVMLSNQVLKTALSTLKSLPAMSLAGVQKLEGLGLESLQQVCQFLGEVTMPSCPADDEGKQLASQVLLAISCQLGSLRYLLKWVEQSLLSASACKAAKTRVIMLPKSVINDTIAILREAMNASTVRENSPDGEELIPLDKVAMALLVELCSLGQLCSQYPVGSFDWLKNANPVEVYSWGSNSSGQITRSTIEKYLEPIGIPQFNEKVDQCEAGQYCTFFILSGGQLYAMGRGSYGRLGLGDSTNHNVPQRVRFGSESENIKIRMISSSKGSDGHTLAVTQDGELYSWGDGDFGKLGHGNSSVQKVPKRVLGYLAEKTVTHVSAGYRHSAAVTEDGEIYTWGEGDYGRLGHGDNHSRNMPCLVRDVDNIGQVACGSSHTMLLAKDGSAVWSFGDGSHGKLGHGDTARTYRPKLIKQLVGVCVKKIVCGNQCSYALTSTGLVYAWGGNTCVSTGSADVLRPTLVESLSSMRIVDIACGDSHALVVRDIYGYLRFMHVKTAREPRSVCLGNNVFGQCGQGHSQSPVLKPTPAEHLHGIPICQISTGTSHSIAWTTPPPDNHSSHWNRPFCIDVHPTTFELVLSFLDSYSKGFSDNSLPQPFETSGDHEKFILTCVKLLHTHLYMASKRKSSTLLGKHATPMMNLLVGLLDSRVPANIRTVILELLTQEASLLLPPLFERIKLLHQLLPETDGDWNSLSQGQTVQLHIILRSVRNQKEVASILNINNECEEMDMNLLEALMTSILKNLASNSEQIIKTVDGSSKVEERYDNTVLHNYNIIESLRQLLLNLQLHLVTFCSQSESSDSSTNECSTQHLESLKDLLLKYSTALFSCSKQLLAAMSNKIAELSFNEHFIKEKVSELLIDSPAGSALLCLVHSLLLLPVQMVTPLLDPLQSLLKQLNSVNSSIMKKISSKNVWLLDVEKCCSYVIGRVLNNMLLTNVEANDRFSPLSSLSLFNNGLETGEFEDSEELRELVEGSQAKITHVAVTMAFKYAKKHGNGQKEGQHLFVDMWLFISMRNC</sequence>
<dbReference type="InterPro" id="IPR009091">
    <property type="entry name" value="RCC1/BLIP-II"/>
</dbReference>
<dbReference type="EMBL" id="VXIV02003250">
    <property type="protein sequence ID" value="KAF6019220.1"/>
    <property type="molecule type" value="Genomic_DNA"/>
</dbReference>
<evidence type="ECO:0000313" key="5">
    <source>
        <dbReference type="Proteomes" id="UP000593567"/>
    </source>
</evidence>
<feature type="repeat" description="RCC1" evidence="2">
    <location>
        <begin position="569"/>
        <end position="620"/>
    </location>
</feature>
<dbReference type="InterPro" id="IPR000408">
    <property type="entry name" value="Reg_chr_condens"/>
</dbReference>
<dbReference type="Gene3D" id="2.130.10.30">
    <property type="entry name" value="Regulator of chromosome condensation 1/beta-lactamase-inhibitor protein II"/>
    <property type="match status" value="3"/>
</dbReference>
<dbReference type="AlphaFoldDB" id="A0A7J7IZB5"/>
<evidence type="ECO:0000256" key="1">
    <source>
        <dbReference type="ARBA" id="ARBA00022737"/>
    </source>
</evidence>
<feature type="domain" description="RCC1-like" evidence="3">
    <location>
        <begin position="357"/>
        <end position="665"/>
    </location>
</feature>
<evidence type="ECO:0000259" key="3">
    <source>
        <dbReference type="Pfam" id="PF25390"/>
    </source>
</evidence>
<name>A0A7J7IZB5_BUGNE</name>
<dbReference type="PRINTS" id="PR00633">
    <property type="entry name" value="RCCNDNSATION"/>
</dbReference>
<dbReference type="InterPro" id="IPR051625">
    <property type="entry name" value="Signaling_Regulatory_Domain"/>
</dbReference>
<feature type="repeat" description="RCC1" evidence="2">
    <location>
        <begin position="518"/>
        <end position="567"/>
    </location>
</feature>
<dbReference type="PANTHER" id="PTHR22872">
    <property type="entry name" value="BTK-BINDING PROTEIN-RELATED"/>
    <property type="match status" value="1"/>
</dbReference>
<dbReference type="Proteomes" id="UP000593567">
    <property type="component" value="Unassembled WGS sequence"/>
</dbReference>
<gene>
    <name evidence="4" type="ORF">EB796_022523</name>
</gene>
<feature type="repeat" description="RCC1" evidence="2">
    <location>
        <begin position="465"/>
        <end position="517"/>
    </location>
</feature>
<feature type="repeat" description="RCC1" evidence="2">
    <location>
        <begin position="684"/>
        <end position="736"/>
    </location>
</feature>
<proteinExistence type="predicted"/>
<feature type="repeat" description="RCC1" evidence="2">
    <location>
        <begin position="621"/>
        <end position="669"/>
    </location>
</feature>
<dbReference type="PANTHER" id="PTHR22872:SF6">
    <property type="entry name" value="E3 UBIQUITIN-PROTEIN LIGASE HERC1-RELATED"/>
    <property type="match status" value="1"/>
</dbReference>
<keyword evidence="1" id="KW-0677">Repeat</keyword>
<dbReference type="PROSITE" id="PS00626">
    <property type="entry name" value="RCC1_2"/>
    <property type="match status" value="3"/>
</dbReference>
<evidence type="ECO:0000313" key="4">
    <source>
        <dbReference type="EMBL" id="KAF6019220.1"/>
    </source>
</evidence>
<dbReference type="Pfam" id="PF25390">
    <property type="entry name" value="WD40_RLD"/>
    <property type="match status" value="1"/>
</dbReference>
<keyword evidence="5" id="KW-1185">Reference proteome</keyword>
<dbReference type="SUPFAM" id="SSF50985">
    <property type="entry name" value="RCC1/BLIP-II"/>
    <property type="match status" value="1"/>
</dbReference>
<protein>
    <submittedName>
        <fullName evidence="4">HERC1</fullName>
    </submittedName>
</protein>
<dbReference type="OrthoDB" id="5370059at2759"/>